<protein>
    <submittedName>
        <fullName evidence="2">Uncharacterized protein</fullName>
    </submittedName>
</protein>
<keyword evidence="1" id="KW-1133">Transmembrane helix</keyword>
<evidence type="ECO:0000313" key="2">
    <source>
        <dbReference type="EMBL" id="SUK62020.1"/>
    </source>
</evidence>
<evidence type="ECO:0000313" key="3">
    <source>
        <dbReference type="Proteomes" id="UP000254224"/>
    </source>
</evidence>
<dbReference type="Proteomes" id="UP000254224">
    <property type="component" value="Unassembled WGS sequence"/>
</dbReference>
<dbReference type="AlphaFoldDB" id="A0A8G2I3H9"/>
<name>A0A8G2I3H9_STAAU</name>
<reference evidence="2 3" key="1">
    <citation type="submission" date="2018-06" db="EMBL/GenBank/DDBJ databases">
        <authorList>
            <consortium name="Pathogen Informatics"/>
            <person name="Doyle S."/>
        </authorList>
    </citation>
    <scope>NUCLEOTIDE SEQUENCE [LARGE SCALE GENOMIC DNA]</scope>
    <source>
        <strain evidence="2 3">NCTC7972</strain>
    </source>
</reference>
<sequence length="251" mass="28859">MYKDYSSLVQFQLDKITKVPDIKVNIPTPALKLTNIEHLTTLSRTINTLERQIKVATSFSNSPYLRKNIEIARKISERSSVIQNLPKLNIEKIKSATELKPINIKIPEFSNSLFSEETSDFVKKSIDVDSNTIDTAFSLLRYEYVKNTLINAKSIRRIKWEPVTAGFGKHMTQVQTYNVQSDSNKNKEIQELSHPLSELITLLFLDNLCEDLKPFITFLANELLPFMPYGIRNTMLLFIIFIVARNKLDKG</sequence>
<gene>
    <name evidence="2" type="ORF">NCTC7972_03075</name>
</gene>
<dbReference type="EMBL" id="UHAI01000005">
    <property type="protein sequence ID" value="SUK62020.1"/>
    <property type="molecule type" value="Genomic_DNA"/>
</dbReference>
<proteinExistence type="predicted"/>
<dbReference type="RefSeq" id="WP_098683528.1">
    <property type="nucleotide sequence ID" value="NZ_CAJUVD010000047.1"/>
</dbReference>
<comment type="caution">
    <text evidence="2">The sequence shown here is derived from an EMBL/GenBank/DDBJ whole genome shotgun (WGS) entry which is preliminary data.</text>
</comment>
<evidence type="ECO:0000256" key="1">
    <source>
        <dbReference type="SAM" id="Phobius"/>
    </source>
</evidence>
<keyword evidence="1" id="KW-0472">Membrane</keyword>
<accession>A0A8G2I3H9</accession>
<keyword evidence="1" id="KW-0812">Transmembrane</keyword>
<feature type="transmembrane region" description="Helical" evidence="1">
    <location>
        <begin position="226"/>
        <end position="244"/>
    </location>
</feature>
<organism evidence="2 3">
    <name type="scientific">Staphylococcus aureus</name>
    <dbReference type="NCBI Taxonomy" id="1280"/>
    <lineage>
        <taxon>Bacteria</taxon>
        <taxon>Bacillati</taxon>
        <taxon>Bacillota</taxon>
        <taxon>Bacilli</taxon>
        <taxon>Bacillales</taxon>
        <taxon>Staphylococcaceae</taxon>
        <taxon>Staphylococcus</taxon>
    </lineage>
</organism>